<feature type="transmembrane region" description="Helical" evidence="7">
    <location>
        <begin position="167"/>
        <end position="188"/>
    </location>
</feature>
<keyword evidence="9" id="KW-1185">Reference proteome</keyword>
<feature type="transmembrane region" description="Helical" evidence="7">
    <location>
        <begin position="141"/>
        <end position="161"/>
    </location>
</feature>
<evidence type="ECO:0000256" key="4">
    <source>
        <dbReference type="ARBA" id="ARBA00022692"/>
    </source>
</evidence>
<evidence type="ECO:0000256" key="1">
    <source>
        <dbReference type="ARBA" id="ARBA00004651"/>
    </source>
</evidence>
<dbReference type="InterPro" id="IPR050833">
    <property type="entry name" value="Poly_Biosynth_Transport"/>
</dbReference>
<evidence type="ECO:0000256" key="5">
    <source>
        <dbReference type="ARBA" id="ARBA00022989"/>
    </source>
</evidence>
<feature type="transmembrane region" description="Helical" evidence="7">
    <location>
        <begin position="385"/>
        <end position="407"/>
    </location>
</feature>
<gene>
    <name evidence="8" type="ORF">NBZ79_19295</name>
</gene>
<evidence type="ECO:0000256" key="2">
    <source>
        <dbReference type="ARBA" id="ARBA00007430"/>
    </source>
</evidence>
<name>A0ABY4W5Y6_9PROT</name>
<dbReference type="EMBL" id="CP098747">
    <property type="protein sequence ID" value="USG61307.1"/>
    <property type="molecule type" value="Genomic_DNA"/>
</dbReference>
<feature type="transmembrane region" description="Helical" evidence="7">
    <location>
        <begin position="77"/>
        <end position="100"/>
    </location>
</feature>
<accession>A0ABY4W5Y6</accession>
<evidence type="ECO:0000256" key="6">
    <source>
        <dbReference type="ARBA" id="ARBA00023136"/>
    </source>
</evidence>
<feature type="transmembrane region" description="Helical" evidence="7">
    <location>
        <begin position="448"/>
        <end position="470"/>
    </location>
</feature>
<feature type="transmembrane region" description="Helical" evidence="7">
    <location>
        <begin position="39"/>
        <end position="65"/>
    </location>
</feature>
<dbReference type="PANTHER" id="PTHR30250:SF10">
    <property type="entry name" value="LIPOPOLYSACCHARIDE BIOSYNTHESIS PROTEIN WZXC"/>
    <property type="match status" value="1"/>
</dbReference>
<proteinExistence type="inferred from homology"/>
<organism evidence="8 9">
    <name type="scientific">Sneathiella marina</name>
    <dbReference type="NCBI Taxonomy" id="2950108"/>
    <lineage>
        <taxon>Bacteria</taxon>
        <taxon>Pseudomonadati</taxon>
        <taxon>Pseudomonadota</taxon>
        <taxon>Alphaproteobacteria</taxon>
        <taxon>Sneathiellales</taxon>
        <taxon>Sneathiellaceae</taxon>
        <taxon>Sneathiella</taxon>
    </lineage>
</organism>
<keyword evidence="4 7" id="KW-0812">Transmembrane</keyword>
<feature type="transmembrane region" description="Helical" evidence="7">
    <location>
        <begin position="112"/>
        <end position="134"/>
    </location>
</feature>
<dbReference type="Proteomes" id="UP001056291">
    <property type="component" value="Chromosome"/>
</dbReference>
<dbReference type="Pfam" id="PF13440">
    <property type="entry name" value="Polysacc_synt_3"/>
    <property type="match status" value="1"/>
</dbReference>
<dbReference type="RefSeq" id="WP_251934294.1">
    <property type="nucleotide sequence ID" value="NZ_CP098747.1"/>
</dbReference>
<feature type="transmembrane region" description="Helical" evidence="7">
    <location>
        <begin position="317"/>
        <end position="342"/>
    </location>
</feature>
<feature type="transmembrane region" description="Helical" evidence="7">
    <location>
        <begin position="12"/>
        <end position="33"/>
    </location>
</feature>
<evidence type="ECO:0000313" key="9">
    <source>
        <dbReference type="Proteomes" id="UP001056291"/>
    </source>
</evidence>
<keyword evidence="3" id="KW-1003">Cell membrane</keyword>
<evidence type="ECO:0000313" key="8">
    <source>
        <dbReference type="EMBL" id="USG61307.1"/>
    </source>
</evidence>
<feature type="transmembrane region" description="Helical" evidence="7">
    <location>
        <begin position="354"/>
        <end position="373"/>
    </location>
</feature>
<evidence type="ECO:0000256" key="7">
    <source>
        <dbReference type="SAM" id="Phobius"/>
    </source>
</evidence>
<dbReference type="PANTHER" id="PTHR30250">
    <property type="entry name" value="PST FAMILY PREDICTED COLANIC ACID TRANSPORTER"/>
    <property type="match status" value="1"/>
</dbReference>
<comment type="similarity">
    <text evidence="2">Belongs to the polysaccharide synthase family.</text>
</comment>
<keyword evidence="5 7" id="KW-1133">Transmembrane helix</keyword>
<feature type="transmembrane region" description="Helical" evidence="7">
    <location>
        <begin position="419"/>
        <end position="442"/>
    </location>
</feature>
<feature type="transmembrane region" description="Helical" evidence="7">
    <location>
        <begin position="227"/>
        <end position="245"/>
    </location>
</feature>
<evidence type="ECO:0000256" key="3">
    <source>
        <dbReference type="ARBA" id="ARBA00022475"/>
    </source>
</evidence>
<reference evidence="8" key="1">
    <citation type="submission" date="2022-06" db="EMBL/GenBank/DDBJ databases">
        <title>Sneathiella actinostolidae sp. nov., isolated from a sea anemonein the Western Pacific Ocean.</title>
        <authorList>
            <person name="Wei M.J."/>
        </authorList>
    </citation>
    <scope>NUCLEOTIDE SEQUENCE</scope>
    <source>
        <strain evidence="8">PHK-P5</strain>
    </source>
</reference>
<sequence length="494" mass="53607">MASNPRKALSWSFAMNMSSLGISGVMAFILAAILGPESFGIVAIAGIFVFFIQIVAGQFLSTVIIQRKDLQKGHLDTIFWVSIVWCLLMSVVAYSASGFWGKINNTPEVTNVIIAMAPLILLKGLTTLPLGMLVRAMDFKHLTYIHVIGGILGGLIGVYMALNGYGIWALVVQQWVGVVIFMTLAWFFNPYAVGFDISWKYLKDVLPFAGGAFLNEMGGFAQSRMEAILVGILFGPILIALYRICDRLVDIVNSLLSRSIAVFILPYASQHQNDTAKLAQIVEKCIRLSAGLSFPILGVLGGMSSVVLEILGDEWAVAWLGLIMLCVVGAVQSFSILTPYLLQAIGKPGIGAALTWGTTCTSVVSFIVVAHFFRDEAVEYQLAALAGMRALVFVVINVPANFLLINWTVKFPPGYLSKLLFAPLSSFLAGLASGYVLLNYLIPESWDLFARFVLSGFGSGGIAIITLLLLDTYIFNIFTGILKTASNRFFSKGI</sequence>
<keyword evidence="6 7" id="KW-0472">Membrane</keyword>
<protein>
    <submittedName>
        <fullName evidence="8">Oligosaccharide flippase family protein</fullName>
    </submittedName>
</protein>
<comment type="subcellular location">
    <subcellularLocation>
        <location evidence="1">Cell membrane</location>
        <topology evidence="1">Multi-pass membrane protein</topology>
    </subcellularLocation>
</comment>
<feature type="transmembrane region" description="Helical" evidence="7">
    <location>
        <begin position="290"/>
        <end position="311"/>
    </location>
</feature>